<dbReference type="InterPro" id="IPR003439">
    <property type="entry name" value="ABC_transporter-like_ATP-bd"/>
</dbReference>
<keyword evidence="3" id="KW-0547">Nucleotide-binding</keyword>
<keyword evidence="4" id="KW-0067">ATP-binding</keyword>
<dbReference type="PANTHER" id="PTHR43335:SF2">
    <property type="entry name" value="ABC TRANSPORTER, ATP-BINDING PROTEIN"/>
    <property type="match status" value="1"/>
</dbReference>
<evidence type="ECO:0000256" key="3">
    <source>
        <dbReference type="ARBA" id="ARBA00022741"/>
    </source>
</evidence>
<dbReference type="PROSITE" id="PS50893">
    <property type="entry name" value="ABC_TRANSPORTER_2"/>
    <property type="match status" value="1"/>
</dbReference>
<evidence type="ECO:0000256" key="2">
    <source>
        <dbReference type="ARBA" id="ARBA00022448"/>
    </source>
</evidence>
<proteinExistence type="inferred from homology"/>
<dbReference type="Gene3D" id="3.40.50.300">
    <property type="entry name" value="P-loop containing nucleotide triphosphate hydrolases"/>
    <property type="match status" value="1"/>
</dbReference>
<gene>
    <name evidence="6" type="ORF">BSK56_01825</name>
</gene>
<keyword evidence="7" id="KW-1185">Reference proteome</keyword>
<accession>A0ABX3HST4</accession>
<evidence type="ECO:0000256" key="1">
    <source>
        <dbReference type="ARBA" id="ARBA00005417"/>
    </source>
</evidence>
<evidence type="ECO:0000313" key="7">
    <source>
        <dbReference type="Proteomes" id="UP000187412"/>
    </source>
</evidence>
<evidence type="ECO:0000313" key="6">
    <source>
        <dbReference type="EMBL" id="OMD53142.1"/>
    </source>
</evidence>
<dbReference type="RefSeq" id="WP_076109187.1">
    <property type="nucleotide sequence ID" value="NZ_MPTB01000002.1"/>
</dbReference>
<dbReference type="PANTHER" id="PTHR43335">
    <property type="entry name" value="ABC TRANSPORTER, ATP-BINDING PROTEIN"/>
    <property type="match status" value="1"/>
</dbReference>
<keyword evidence="2" id="KW-0813">Transport</keyword>
<dbReference type="EMBL" id="MPTB01000002">
    <property type="protein sequence ID" value="OMD53142.1"/>
    <property type="molecule type" value="Genomic_DNA"/>
</dbReference>
<dbReference type="InterPro" id="IPR003593">
    <property type="entry name" value="AAA+_ATPase"/>
</dbReference>
<organism evidence="6 7">
    <name type="scientific">Paenibacillus borealis</name>
    <dbReference type="NCBI Taxonomy" id="160799"/>
    <lineage>
        <taxon>Bacteria</taxon>
        <taxon>Bacillati</taxon>
        <taxon>Bacillota</taxon>
        <taxon>Bacilli</taxon>
        <taxon>Bacillales</taxon>
        <taxon>Paenibacillaceae</taxon>
        <taxon>Paenibacillus</taxon>
    </lineage>
</organism>
<comment type="caution">
    <text evidence="6">The sequence shown here is derived from an EMBL/GenBank/DDBJ whole genome shotgun (WGS) entry which is preliminary data.</text>
</comment>
<dbReference type="InterPro" id="IPR027417">
    <property type="entry name" value="P-loop_NTPase"/>
</dbReference>
<dbReference type="Proteomes" id="UP000187412">
    <property type="component" value="Unassembled WGS sequence"/>
</dbReference>
<reference evidence="6 7" key="1">
    <citation type="submission" date="2016-10" db="EMBL/GenBank/DDBJ databases">
        <title>Paenibacillus species isolates.</title>
        <authorList>
            <person name="Beno S.M."/>
        </authorList>
    </citation>
    <scope>NUCLEOTIDE SEQUENCE [LARGE SCALE GENOMIC DNA]</scope>
    <source>
        <strain evidence="6 7">FSL H7-0744</strain>
    </source>
</reference>
<dbReference type="PROSITE" id="PS00211">
    <property type="entry name" value="ABC_TRANSPORTER_1"/>
    <property type="match status" value="1"/>
</dbReference>
<dbReference type="Pfam" id="PF00005">
    <property type="entry name" value="ABC_tran"/>
    <property type="match status" value="1"/>
</dbReference>
<feature type="domain" description="ABC transporter" evidence="5">
    <location>
        <begin position="3"/>
        <end position="232"/>
    </location>
</feature>
<dbReference type="InterPro" id="IPR017871">
    <property type="entry name" value="ABC_transporter-like_CS"/>
</dbReference>
<sequence length="296" mass="32205">MNITIHNVEQVYRNNSHALYPVDLEFHEGVYGLLGPNGAGKSTLMNILTMAKKPTSGTVYCNGVDINTIQNEYKSRIGYLPQTFGLFPALSGREFLMYVAALKGLSKRHAAGRIQELLSALNLNEVGDQHIASYSGGMRQRIGIAQALLNNPKFLLLDEPSVGLDPDERVNLKNLITKAAQDATVIYSTHIVSDIEALAGNIIIMKQGRILAAGAVNQLTEPVEGLVWKMNVDYSGLATLQDKYICSSSSRSSDGIEVRVLSSTPPSAGAEPVYPTLEDVYLYLIHQDKIKGESPA</sequence>
<name>A0ABX3HST4_PAEBO</name>
<evidence type="ECO:0000256" key="4">
    <source>
        <dbReference type="ARBA" id="ARBA00022840"/>
    </source>
</evidence>
<protein>
    <recommendedName>
        <fullName evidence="5">ABC transporter domain-containing protein</fullName>
    </recommendedName>
</protein>
<comment type="similarity">
    <text evidence="1">Belongs to the ABC transporter superfamily.</text>
</comment>
<evidence type="ECO:0000259" key="5">
    <source>
        <dbReference type="PROSITE" id="PS50893"/>
    </source>
</evidence>
<dbReference type="SUPFAM" id="SSF52540">
    <property type="entry name" value="P-loop containing nucleoside triphosphate hydrolases"/>
    <property type="match status" value="1"/>
</dbReference>
<dbReference type="SMART" id="SM00382">
    <property type="entry name" value="AAA"/>
    <property type="match status" value="1"/>
</dbReference>